<dbReference type="InterPro" id="IPR050473">
    <property type="entry name" value="A2M/Complement_sys"/>
</dbReference>
<dbReference type="InterPro" id="IPR041555">
    <property type="entry name" value="MG3"/>
</dbReference>
<dbReference type="Gene3D" id="1.50.10.20">
    <property type="match status" value="1"/>
</dbReference>
<comment type="similarity">
    <text evidence="2">Belongs to the protease inhibitor I39 (alpha-2-macroglobulin) family.</text>
</comment>
<keyword evidence="3" id="KW-0964">Secreted</keyword>
<dbReference type="Gene3D" id="2.60.40.10">
    <property type="entry name" value="Immunoglobulins"/>
    <property type="match status" value="1"/>
</dbReference>
<dbReference type="Gene3D" id="2.60.40.690">
    <property type="entry name" value="Alpha-macroglobulin, receptor-binding domain"/>
    <property type="match status" value="1"/>
</dbReference>
<evidence type="ECO:0000313" key="13">
    <source>
        <dbReference type="Proteomes" id="UP001066276"/>
    </source>
</evidence>
<dbReference type="CDD" id="cd02897">
    <property type="entry name" value="A2M_2"/>
    <property type="match status" value="1"/>
</dbReference>
<evidence type="ECO:0008006" key="14">
    <source>
        <dbReference type="Google" id="ProtNLM"/>
    </source>
</evidence>
<evidence type="ECO:0000313" key="12">
    <source>
        <dbReference type="EMBL" id="KAJ1122327.1"/>
    </source>
</evidence>
<feature type="domain" description="Alpha-2-macroglobulin" evidence="10">
    <location>
        <begin position="584"/>
        <end position="673"/>
    </location>
</feature>
<dbReference type="EMBL" id="JANPWB010000011">
    <property type="protein sequence ID" value="KAJ1122327.1"/>
    <property type="molecule type" value="Genomic_DNA"/>
</dbReference>
<comment type="subcellular location">
    <subcellularLocation>
        <location evidence="1">Secreted</location>
    </subcellularLocation>
</comment>
<evidence type="ECO:0000259" key="11">
    <source>
        <dbReference type="SMART" id="SM01361"/>
    </source>
</evidence>
<sequence length="1302" mass="143991">MSHILEFPRPLVLRVIKDPNGNRLAQWLQVAPNKGIVDLSFQLSDEPSLGTYAIIIENGEGFKTFDVSKYVLPKFEVIFVGPFRFSALVKSFQLKVCGRYTYGKMVSGLMTVDVCRKSYFFYGEKQSNLCKTYTGLTDKNGCFMRQIDPADFNSASLGFYSNQLEAVANLTENDTGVTLSGSQKYDISYVAGKVTFQNMITYYRTGQPYRGMMKVEGSNGEIMKGSIVYLEIKYGGTSINRKYTTDDWGRVSFSLETSLWNDSVVELWGKTNLVDPVLDYDRNQVYYTNDVYVIQPFSSSVQSTLQFQPLQSVQSCNVLLNIQVTYKLIRAEVPTNAKSVNFFYIITGKGGIVQYGQYKIDTSKFSALQGVFPVRVTLNSDFSPFARILGYIVLEEGQMVADKTGFEVEKCFKNKVTLGFSKQQDLPGAKIKLQLSAAPYSLCSVRAVDLSVLLLKPEQEMTSSNVYAMFPYSDRTGYPSEVDEFMYYDPCWTPVVEPLAEKAFQNWIPYRPPDIDVFYLFKQSGLKILTNCKIKKAVEKTEETGPCPVFADRITMLNAPGGPLESAASGPSPPQTVRTFFPETWLWSLVQVDASGKTNVEVTLPDTITRWDSMTFCTASKGFGLSTTASVTAFKPFFVDLTLPYSVVRGESFPLKATVFNYLKQCIMVQTTLAPSPDFQISQCNNCRYSSCICTNKAFTFTWTITATTLGFVNFLVTTSADEICGGENTPLPNTGMTDSLKKPLLVQPEGVPAEKTQSTLLCPEGSPVEEVFSLFLPPNVIPGSARAEVAVLGDIMGSALQNLGNLIQMPYGCGEQNMLTFAPIIYVLQYLEKTGQLTILIRTTAEGYLTSGYQRELNYKHNDGSYSAFGESDGDGNTWLTAFVAKCFSQAKAYIFVDDSVINNAVNWLQLHQNVTTGCFQSVGRLIHTSMKGGVNDDISLSAYITAALLEMGKTTSDPSVANALTCLQNTLAGVSSVYTKALLAYAFTLSGSSYQRATLLSELDSVAIIADGQMHWAYSSVPPPSSDYWSGPLSVDVETTAYVLLAMLSVPSVPGADIGKASQIVMWLTHQQNAYGGFASTQDTVVALQALAKYASLTYSNQGVNTVLVTTPQGFSVTFTVNNENRLLLQKATLTQIPGEYTVSASGQGCVYAQLTLRYNKPPKLHEDSFLLAVKTAPAECSVENPRIMELIISVMYTGSRNVSNMVLIEVQMLSGYIPVIEMESKLLQYPLVKRVDVKPDLVSIYLDELSHEMYSYNFLVSQDVIVQNIQPASVKVFDYYQPGEQRYLFYSVLGQTPQE</sequence>
<dbReference type="Gene3D" id="2.20.130.20">
    <property type="match status" value="1"/>
</dbReference>
<keyword evidence="4" id="KW-0646">Protease inhibitor</keyword>
<keyword evidence="6" id="KW-0722">Serine protease inhibitor</keyword>
<dbReference type="InterPro" id="IPR001599">
    <property type="entry name" value="Macroglobln_a2"/>
</dbReference>
<dbReference type="SUPFAM" id="SSF81296">
    <property type="entry name" value="E set domains"/>
    <property type="match status" value="1"/>
</dbReference>
<dbReference type="InterPro" id="IPR013783">
    <property type="entry name" value="Ig-like_fold"/>
</dbReference>
<dbReference type="SMART" id="SM01360">
    <property type="entry name" value="A2M"/>
    <property type="match status" value="1"/>
</dbReference>
<gene>
    <name evidence="12" type="ORF">NDU88_000820</name>
</gene>
<organism evidence="12 13">
    <name type="scientific">Pleurodeles waltl</name>
    <name type="common">Iberian ribbed newt</name>
    <dbReference type="NCBI Taxonomy" id="8319"/>
    <lineage>
        <taxon>Eukaryota</taxon>
        <taxon>Metazoa</taxon>
        <taxon>Chordata</taxon>
        <taxon>Craniata</taxon>
        <taxon>Vertebrata</taxon>
        <taxon>Euteleostomi</taxon>
        <taxon>Amphibia</taxon>
        <taxon>Batrachia</taxon>
        <taxon>Caudata</taxon>
        <taxon>Salamandroidea</taxon>
        <taxon>Salamandridae</taxon>
        <taxon>Pleurodelinae</taxon>
        <taxon>Pleurodeles</taxon>
    </lineage>
</organism>
<proteinExistence type="inferred from homology"/>
<evidence type="ECO:0000256" key="3">
    <source>
        <dbReference type="ARBA" id="ARBA00022525"/>
    </source>
</evidence>
<dbReference type="InterPro" id="IPR036595">
    <property type="entry name" value="A-macroglobulin_rcpt-bd_sf"/>
</dbReference>
<comment type="caution">
    <text evidence="12">The sequence shown here is derived from an EMBL/GenBank/DDBJ whole genome shotgun (WGS) entry which is preliminary data.</text>
</comment>
<dbReference type="Pfam" id="PF07677">
    <property type="entry name" value="A2M_recep"/>
    <property type="match status" value="1"/>
</dbReference>
<dbReference type="InterPro" id="IPR014756">
    <property type="entry name" value="Ig_E-set"/>
</dbReference>
<feature type="domain" description="Alpha-macroglobulin receptor-binding" evidence="11">
    <location>
        <begin position="1206"/>
        <end position="1293"/>
    </location>
</feature>
<evidence type="ECO:0000256" key="6">
    <source>
        <dbReference type="ARBA" id="ARBA00022900"/>
    </source>
</evidence>
<dbReference type="SUPFAM" id="SSF49410">
    <property type="entry name" value="Alpha-macroglobulin receptor domain"/>
    <property type="match status" value="1"/>
</dbReference>
<dbReference type="SUPFAM" id="SSF48239">
    <property type="entry name" value="Terpenoid cyclases/Protein prenyltransferases"/>
    <property type="match status" value="1"/>
</dbReference>
<evidence type="ECO:0000256" key="7">
    <source>
        <dbReference type="ARBA" id="ARBA00023157"/>
    </source>
</evidence>
<evidence type="ECO:0000256" key="5">
    <source>
        <dbReference type="ARBA" id="ARBA00022729"/>
    </source>
</evidence>
<dbReference type="Gene3D" id="2.60.40.1940">
    <property type="match status" value="1"/>
</dbReference>
<protein>
    <recommendedName>
        <fullName evidence="14">Alpha-2-macroglobulin-like protein 1</fullName>
    </recommendedName>
</protein>
<dbReference type="Pfam" id="PF00207">
    <property type="entry name" value="A2M"/>
    <property type="match status" value="1"/>
</dbReference>
<dbReference type="InterPro" id="IPR047565">
    <property type="entry name" value="Alpha-macroglob_thiol-ester_cl"/>
</dbReference>
<evidence type="ECO:0000256" key="1">
    <source>
        <dbReference type="ARBA" id="ARBA00004613"/>
    </source>
</evidence>
<evidence type="ECO:0000256" key="2">
    <source>
        <dbReference type="ARBA" id="ARBA00010952"/>
    </source>
</evidence>
<dbReference type="SMART" id="SM01361">
    <property type="entry name" value="A2M_recep"/>
    <property type="match status" value="1"/>
</dbReference>
<dbReference type="Proteomes" id="UP001066276">
    <property type="component" value="Chromosome 7"/>
</dbReference>
<evidence type="ECO:0000259" key="10">
    <source>
        <dbReference type="SMART" id="SM01360"/>
    </source>
</evidence>
<dbReference type="InterPro" id="IPR019742">
    <property type="entry name" value="MacrogloblnA2_CS"/>
</dbReference>
<dbReference type="InterPro" id="IPR041813">
    <property type="entry name" value="A2M_TED"/>
</dbReference>
<dbReference type="PANTHER" id="PTHR11412">
    <property type="entry name" value="MACROGLOBULIN / COMPLEMENT"/>
    <property type="match status" value="1"/>
</dbReference>
<dbReference type="FunFam" id="1.50.10.20:FF:000001">
    <property type="entry name" value="CD109 isoform 1"/>
    <property type="match status" value="1"/>
</dbReference>
<dbReference type="Gene3D" id="2.60.120.1540">
    <property type="match status" value="1"/>
</dbReference>
<dbReference type="InterPro" id="IPR011625">
    <property type="entry name" value="A2M_N_BRD"/>
</dbReference>
<dbReference type="Pfam" id="PF17791">
    <property type="entry name" value="MG3"/>
    <property type="match status" value="1"/>
</dbReference>
<accession>A0AAV7P4Z5</accession>
<keyword evidence="7" id="KW-1015">Disulfide bond</keyword>
<dbReference type="PANTHER" id="PTHR11412:SF182">
    <property type="entry name" value="ALPHA-2-MACROGLOBULIN-LIKE PROTEIN 1"/>
    <property type="match status" value="1"/>
</dbReference>
<feature type="domain" description="Alpha-2-macroglobulin bait region" evidence="9">
    <location>
        <begin position="305"/>
        <end position="455"/>
    </location>
</feature>
<dbReference type="InterPro" id="IPR009048">
    <property type="entry name" value="A-macroglobulin_rcpt-bd"/>
</dbReference>
<dbReference type="GO" id="GO:0004867">
    <property type="term" value="F:serine-type endopeptidase inhibitor activity"/>
    <property type="evidence" value="ECO:0007669"/>
    <property type="project" value="UniProtKB-KW"/>
</dbReference>
<dbReference type="InterPro" id="IPR040839">
    <property type="entry name" value="MG4"/>
</dbReference>
<dbReference type="InterPro" id="IPR008930">
    <property type="entry name" value="Terpenoid_cyclase/PrenylTrfase"/>
</dbReference>
<dbReference type="InterPro" id="IPR011626">
    <property type="entry name" value="Alpha-macroglobulin_TED"/>
</dbReference>
<evidence type="ECO:0000259" key="9">
    <source>
        <dbReference type="SMART" id="SM01359"/>
    </source>
</evidence>
<dbReference type="SMART" id="SM01419">
    <property type="entry name" value="Thiol-ester_cl"/>
    <property type="match status" value="1"/>
</dbReference>
<evidence type="ECO:0000256" key="8">
    <source>
        <dbReference type="ARBA" id="ARBA00023180"/>
    </source>
</evidence>
<keyword evidence="13" id="KW-1185">Reference proteome</keyword>
<reference evidence="12" key="1">
    <citation type="journal article" date="2022" name="bioRxiv">
        <title>Sequencing and chromosome-scale assembly of the giantPleurodeles waltlgenome.</title>
        <authorList>
            <person name="Brown T."/>
            <person name="Elewa A."/>
            <person name="Iarovenko S."/>
            <person name="Subramanian E."/>
            <person name="Araus A.J."/>
            <person name="Petzold A."/>
            <person name="Susuki M."/>
            <person name="Suzuki K.-i.T."/>
            <person name="Hayashi T."/>
            <person name="Toyoda A."/>
            <person name="Oliveira C."/>
            <person name="Osipova E."/>
            <person name="Leigh N.D."/>
            <person name="Simon A."/>
            <person name="Yun M.H."/>
        </authorList>
    </citation>
    <scope>NUCLEOTIDE SEQUENCE</scope>
    <source>
        <strain evidence="12">20211129_DDA</strain>
        <tissue evidence="12">Liver</tissue>
    </source>
</reference>
<evidence type="ECO:0000256" key="4">
    <source>
        <dbReference type="ARBA" id="ARBA00022690"/>
    </source>
</evidence>
<dbReference type="SMART" id="SM01359">
    <property type="entry name" value="A2M_N_2"/>
    <property type="match status" value="1"/>
</dbReference>
<dbReference type="GO" id="GO:0005615">
    <property type="term" value="C:extracellular space"/>
    <property type="evidence" value="ECO:0007669"/>
    <property type="project" value="InterPro"/>
</dbReference>
<keyword evidence="8" id="KW-0325">Glycoprotein</keyword>
<dbReference type="PROSITE" id="PS00477">
    <property type="entry name" value="ALPHA_2_MACROGLOBULIN"/>
    <property type="match status" value="1"/>
</dbReference>
<dbReference type="Pfam" id="PF17789">
    <property type="entry name" value="MG4"/>
    <property type="match status" value="1"/>
</dbReference>
<dbReference type="Pfam" id="PF07703">
    <property type="entry name" value="A2M_BRD"/>
    <property type="match status" value="1"/>
</dbReference>
<dbReference type="Pfam" id="PF07678">
    <property type="entry name" value="TED_complement"/>
    <property type="match status" value="1"/>
</dbReference>
<keyword evidence="5" id="KW-0732">Signal</keyword>
<name>A0AAV7P4Z5_PLEWA</name>
<dbReference type="Gene3D" id="2.60.40.1930">
    <property type="match status" value="2"/>
</dbReference>